<feature type="compositionally biased region" description="Low complexity" evidence="2">
    <location>
        <begin position="439"/>
        <end position="478"/>
    </location>
</feature>
<feature type="region of interest" description="Disordered" evidence="2">
    <location>
        <begin position="1020"/>
        <end position="1066"/>
    </location>
</feature>
<feature type="compositionally biased region" description="Polar residues" evidence="2">
    <location>
        <begin position="870"/>
        <end position="886"/>
    </location>
</feature>
<proteinExistence type="predicted"/>
<feature type="coiled-coil region" evidence="1">
    <location>
        <begin position="1267"/>
        <end position="1326"/>
    </location>
</feature>
<gene>
    <name evidence="3" type="ORF">FOB64_005150</name>
</gene>
<organism evidence="3 4">
    <name type="scientific">Candida albicans</name>
    <name type="common">Yeast</name>
    <dbReference type="NCBI Taxonomy" id="5476"/>
    <lineage>
        <taxon>Eukaryota</taxon>
        <taxon>Fungi</taxon>
        <taxon>Dikarya</taxon>
        <taxon>Ascomycota</taxon>
        <taxon>Saccharomycotina</taxon>
        <taxon>Pichiomycetes</taxon>
        <taxon>Debaryomycetaceae</taxon>
        <taxon>Candida/Lodderomyces clade</taxon>
        <taxon>Candida</taxon>
    </lineage>
</organism>
<feature type="coiled-coil region" evidence="1">
    <location>
        <begin position="1196"/>
        <end position="1223"/>
    </location>
</feature>
<feature type="compositionally biased region" description="Polar residues" evidence="2">
    <location>
        <begin position="894"/>
        <end position="915"/>
    </location>
</feature>
<keyword evidence="1" id="KW-0175">Coiled coil</keyword>
<feature type="compositionally biased region" description="Polar residues" evidence="2">
    <location>
        <begin position="794"/>
        <end position="819"/>
    </location>
</feature>
<feature type="compositionally biased region" description="Polar residues" evidence="2">
    <location>
        <begin position="728"/>
        <end position="747"/>
    </location>
</feature>
<comment type="caution">
    <text evidence="3">The sequence shown here is derived from an EMBL/GenBank/DDBJ whole genome shotgun (WGS) entry which is preliminary data.</text>
</comment>
<reference evidence="3 4" key="1">
    <citation type="submission" date="2020-03" db="EMBL/GenBank/DDBJ databases">
        <title>FDA dAtabase for Regulatory Grade micrObial Sequences (FDA-ARGOS): Supporting development and validation of Infectious Disease Dx tests.</title>
        <authorList>
            <person name="Campos J."/>
            <person name="Goldberg B."/>
            <person name="Tallon L."/>
            <person name="Sadzewicz L."/>
            <person name="Vavikolanu K."/>
            <person name="Mehta A."/>
            <person name="Aluvathingal J."/>
            <person name="Nadendla S."/>
            <person name="Nandy P."/>
            <person name="Geyer C."/>
            <person name="Yan Y."/>
            <person name="Sichtig H."/>
        </authorList>
    </citation>
    <scope>NUCLEOTIDE SEQUENCE [LARGE SCALE GENOMIC DNA]</scope>
    <source>
        <strain evidence="3 4">FDAARGOS_656</strain>
    </source>
</reference>
<dbReference type="EMBL" id="JABWAD010000060">
    <property type="protein sequence ID" value="KAF6063510.1"/>
    <property type="molecule type" value="Genomic_DNA"/>
</dbReference>
<feature type="region of interest" description="Disordered" evidence="2">
    <location>
        <begin position="789"/>
        <end position="855"/>
    </location>
</feature>
<name>A0A8H6F1M8_CANAX</name>
<evidence type="ECO:0000256" key="2">
    <source>
        <dbReference type="SAM" id="MobiDB-lite"/>
    </source>
</evidence>
<protein>
    <submittedName>
        <fullName evidence="3">Uncharacterized protein</fullName>
    </submittedName>
</protein>
<accession>A0A8H6F1M8</accession>
<dbReference type="Proteomes" id="UP000536275">
    <property type="component" value="Unassembled WGS sequence"/>
</dbReference>
<feature type="region of interest" description="Disordered" evidence="2">
    <location>
        <begin position="867"/>
        <end position="949"/>
    </location>
</feature>
<feature type="compositionally biased region" description="Low complexity" evidence="2">
    <location>
        <begin position="838"/>
        <end position="854"/>
    </location>
</feature>
<feature type="compositionally biased region" description="Polar residues" evidence="2">
    <location>
        <begin position="493"/>
        <end position="506"/>
    </location>
</feature>
<sequence>MDAGTGALTSKARLRQHLLDGEQDIDTLSESLQQHQYQQQQQNPKYNRFQPAYMQQQQQQFMNVPGAVSHTNSITSASTTNYDIMTPLPTSGSPFTSNSNPSYTNINTNSSRKSSMTSQTAAGVNRFFRRNKGADLNFNEDSGADIMDLTNGSSVSFDDITHMRNRGPYAMNSHKALDTAPIIPTLGAGGTLGGLGPASGSKVNNVQYRKQMNQQKKLAMINGARANSLATGNPMMGQQSQYMGGGPNDLRTMSMVNSNPRTMSLNSQGPRTMSMRSGPFPQRLPYNPQLQQQQQPPPPPQQQVYGPGGAAPRTQSLRTGPYPPQQMPMGNGVPPNGPRTMSLMNGGMPNNGPRSMSLMNGGMPQNYPRTKSLGTSGPPLGYQGPPLRSQNLVPANPSQQQQQQMDHGYGVPPQEQQYSQPTQQAFAPGQQPFIPRNAPQLRQQQQKQQPPQQQQYSQWQNLQPQPQQLSQNSSDSLQEAIVEEEEEEEPQSLRANNFSVDPASQNKSEKRDEENMIYNFENEDPDAALSRKSTLKKNNSMRVRKLNLFNDEKPQTGKKALSRKKPPVSPADANFGPVSSNDSVQNSVKDLPRIPDTSNEDLHQKSPTPNEEEEDLNEVPGSPTFNVSAPPTRESYLDDEDANPSNDGYKALGANARASTHDIFVTALDFNSPQKSNRSMKIGSPHTSPQKSRISGTSDFPSPNVEKDQSDEQSTIQEDTVGADTSVEDTVSKTSPPLNNSSINRTISDSNSKFRNIVANTVFSKFRSPSAESTPKFSSPAIANRFADGDERQQQGSETSSVYESNTPRKMSKYDLNNSDTDDSEIRRRDQNGFFEQSTNGETTPPTSSTSNISHKVGEKYTYMGEEQEGNNTNSFDQFSSSLQHSQQEEKQQGRSNSHSSNANSYDGSFYQNFSEPIHDIPEEQRRSQDKTPDFTQFNNNNNNSKLGNVELEQDSLPKSISARRSSSGESMKMLLTSHGSATKLSSAAAAAPASGQAINKRSSFSLNGTKNIFKRFSKSGRRTSSIDENDSTLNPILSRNSSMTQASKQPLFNKRVSSSGNMSLSDSSVIKTATNQKQPLTFTKEEMSIMNCNNDLLNELELVTTELASSIKRELALESKLRNSPQQQQNSPKLDEELKSEITEKSRVIADLQEKLSKERRLRFISEEHALLGEHGQAPSALKLNYEKTELYKQLLIKNDLVHQLEDKLSEYERRNSGLFQHERPSHDIDLLEKYNELLKENTNLKVHVIPDLERKLTEKNQVDDYDESQLEIQTLKMQRDELREVVNKLTSSNNAELKLAQEKIKHLQSKLDDMKQINDRLSNRNVNDGKKGGKLNGFSIVSPTKKLFDD</sequence>
<feature type="compositionally biased region" description="Polar residues" evidence="2">
    <location>
        <begin position="256"/>
        <end position="275"/>
    </location>
</feature>
<feature type="compositionally biased region" description="Polar residues" evidence="2">
    <location>
        <begin position="673"/>
        <end position="701"/>
    </location>
</feature>
<evidence type="ECO:0000313" key="3">
    <source>
        <dbReference type="EMBL" id="KAF6063510.1"/>
    </source>
</evidence>
<feature type="region of interest" description="Disordered" evidence="2">
    <location>
        <begin position="256"/>
        <end position="653"/>
    </location>
</feature>
<feature type="compositionally biased region" description="Low complexity" evidence="2">
    <location>
        <begin position="412"/>
        <end position="424"/>
    </location>
</feature>
<feature type="compositionally biased region" description="Acidic residues" evidence="2">
    <location>
        <begin position="481"/>
        <end position="490"/>
    </location>
</feature>
<feature type="compositionally biased region" description="Polar residues" evidence="2">
    <location>
        <begin position="577"/>
        <end position="588"/>
    </location>
</feature>
<feature type="compositionally biased region" description="Low complexity" evidence="2">
    <location>
        <begin position="281"/>
        <end position="294"/>
    </location>
</feature>
<feature type="region of interest" description="Disordered" evidence="2">
    <location>
        <begin position="1120"/>
        <end position="1140"/>
    </location>
</feature>
<feature type="compositionally biased region" description="Polar residues" evidence="2">
    <location>
        <begin position="1032"/>
        <end position="1051"/>
    </location>
</feature>
<feature type="compositionally biased region" description="Basic and acidic residues" evidence="2">
    <location>
        <begin position="917"/>
        <end position="933"/>
    </location>
</feature>
<evidence type="ECO:0000256" key="1">
    <source>
        <dbReference type="SAM" id="Coils"/>
    </source>
</evidence>
<feature type="region of interest" description="Disordered" evidence="2">
    <location>
        <begin position="673"/>
        <end position="747"/>
    </location>
</feature>
<feature type="compositionally biased region" description="Polar residues" evidence="2">
    <location>
        <begin position="1123"/>
        <end position="1133"/>
    </location>
</feature>
<feature type="compositionally biased region" description="Polar residues" evidence="2">
    <location>
        <begin position="388"/>
        <end position="398"/>
    </location>
</feature>
<evidence type="ECO:0000313" key="4">
    <source>
        <dbReference type="Proteomes" id="UP000536275"/>
    </source>
</evidence>